<dbReference type="Proteomes" id="UP000027178">
    <property type="component" value="Unassembled WGS sequence"/>
</dbReference>
<dbReference type="AlphaFoldDB" id="A0A066YT32"/>
<feature type="region of interest" description="Disordered" evidence="1">
    <location>
        <begin position="1"/>
        <end position="20"/>
    </location>
</feature>
<feature type="compositionally biased region" description="Basic residues" evidence="1">
    <location>
        <begin position="1"/>
        <end position="18"/>
    </location>
</feature>
<protein>
    <submittedName>
        <fullName evidence="2">Uncharacterized protein</fullName>
    </submittedName>
</protein>
<accession>A0A066YT32</accession>
<evidence type="ECO:0000313" key="2">
    <source>
        <dbReference type="EMBL" id="KDN84412.1"/>
    </source>
</evidence>
<evidence type="ECO:0000313" key="3">
    <source>
        <dbReference type="Proteomes" id="UP000027178"/>
    </source>
</evidence>
<reference evidence="2 3" key="1">
    <citation type="submission" date="2014-05" db="EMBL/GenBank/DDBJ databases">
        <title>Draft Genome Sequence of Kitasatospora cheerisanensis KCTC 2395.</title>
        <authorList>
            <person name="Nam D.H."/>
        </authorList>
    </citation>
    <scope>NUCLEOTIDE SEQUENCE [LARGE SCALE GENOMIC DNA]</scope>
    <source>
        <strain evidence="2 3">KCTC 2395</strain>
    </source>
</reference>
<dbReference type="HOGENOM" id="CLU_3271425_0_0_11"/>
<proteinExistence type="predicted"/>
<organism evidence="2 3">
    <name type="scientific">Kitasatospora cheerisanensis KCTC 2395</name>
    <dbReference type="NCBI Taxonomy" id="1348663"/>
    <lineage>
        <taxon>Bacteria</taxon>
        <taxon>Bacillati</taxon>
        <taxon>Actinomycetota</taxon>
        <taxon>Actinomycetes</taxon>
        <taxon>Kitasatosporales</taxon>
        <taxon>Streptomycetaceae</taxon>
        <taxon>Kitasatospora</taxon>
    </lineage>
</organism>
<evidence type="ECO:0000256" key="1">
    <source>
        <dbReference type="SAM" id="MobiDB-lite"/>
    </source>
</evidence>
<dbReference type="EMBL" id="JNBY01000093">
    <property type="protein sequence ID" value="KDN84412.1"/>
    <property type="molecule type" value="Genomic_DNA"/>
</dbReference>
<name>A0A066YT32_9ACTN</name>
<sequence length="41" mass="4598">MLEPRRHRAGPGQKRARPGRTVSDLAFVRWAARGSNPEPTD</sequence>
<comment type="caution">
    <text evidence="2">The sequence shown here is derived from an EMBL/GenBank/DDBJ whole genome shotgun (WGS) entry which is preliminary data.</text>
</comment>
<gene>
    <name evidence="2" type="ORF">KCH_42030</name>
</gene>
<keyword evidence="3" id="KW-1185">Reference proteome</keyword>